<evidence type="ECO:0000313" key="3">
    <source>
        <dbReference type="EMBL" id="KKP65148.1"/>
    </source>
</evidence>
<dbReference type="AlphaFoldDB" id="A0A0G0B711"/>
<protein>
    <submittedName>
        <fullName evidence="3">Glycosyl transferase family 2</fullName>
    </submittedName>
</protein>
<accession>A0A0G0B711</accession>
<dbReference type="EMBL" id="LBPV01000031">
    <property type="protein sequence ID" value="KKP65148.1"/>
    <property type="molecule type" value="Genomic_DNA"/>
</dbReference>
<evidence type="ECO:0000256" key="1">
    <source>
        <dbReference type="SAM" id="Phobius"/>
    </source>
</evidence>
<dbReference type="InterPro" id="IPR001173">
    <property type="entry name" value="Glyco_trans_2-like"/>
</dbReference>
<feature type="domain" description="Glycosyltransferase 2-like" evidence="2">
    <location>
        <begin position="9"/>
        <end position="160"/>
    </location>
</feature>
<gene>
    <name evidence="3" type="ORF">UR61_C0031G0003</name>
</gene>
<keyword evidence="3" id="KW-0808">Transferase</keyword>
<reference evidence="3 4" key="1">
    <citation type="journal article" date="2015" name="Nature">
        <title>rRNA introns, odd ribosomes, and small enigmatic genomes across a large radiation of phyla.</title>
        <authorList>
            <person name="Brown C.T."/>
            <person name="Hug L.A."/>
            <person name="Thomas B.C."/>
            <person name="Sharon I."/>
            <person name="Castelle C.J."/>
            <person name="Singh A."/>
            <person name="Wilkins M.J."/>
            <person name="Williams K.H."/>
            <person name="Banfield J.F."/>
        </authorList>
    </citation>
    <scope>NUCLEOTIDE SEQUENCE [LARGE SCALE GENOMIC DNA]</scope>
</reference>
<name>A0A0G0B711_9BACT</name>
<dbReference type="Pfam" id="PF00535">
    <property type="entry name" value="Glycos_transf_2"/>
    <property type="match status" value="1"/>
</dbReference>
<organism evidence="3 4">
    <name type="scientific">candidate division WS6 bacterium GW2011_GWE1_34_7</name>
    <dbReference type="NCBI Taxonomy" id="1619093"/>
    <lineage>
        <taxon>Bacteria</taxon>
        <taxon>Candidatus Dojkabacteria</taxon>
    </lineage>
</organism>
<feature type="transmembrane region" description="Helical" evidence="1">
    <location>
        <begin position="250"/>
        <end position="270"/>
    </location>
</feature>
<dbReference type="GO" id="GO:0016758">
    <property type="term" value="F:hexosyltransferase activity"/>
    <property type="evidence" value="ECO:0007669"/>
    <property type="project" value="UniProtKB-ARBA"/>
</dbReference>
<comment type="caution">
    <text evidence="3">The sequence shown here is derived from an EMBL/GenBank/DDBJ whole genome shotgun (WGS) entry which is preliminary data.</text>
</comment>
<evidence type="ECO:0000259" key="2">
    <source>
        <dbReference type="Pfam" id="PF00535"/>
    </source>
</evidence>
<dbReference type="PANTHER" id="PTHR22916">
    <property type="entry name" value="GLYCOSYLTRANSFERASE"/>
    <property type="match status" value="1"/>
</dbReference>
<proteinExistence type="predicted"/>
<keyword evidence="1" id="KW-0472">Membrane</keyword>
<dbReference type="SUPFAM" id="SSF53448">
    <property type="entry name" value="Nucleotide-diphospho-sugar transferases"/>
    <property type="match status" value="1"/>
</dbReference>
<keyword evidence="1" id="KW-0812">Transmembrane</keyword>
<dbReference type="InterPro" id="IPR029044">
    <property type="entry name" value="Nucleotide-diphossugar_trans"/>
</dbReference>
<sequence>MEKSNPLVSVVIPVHNGEKYIKEAIDSCINQTYKNIEIIVVDDKSEDDTLKILKGYGKKITVIPVEKQNGLGNVINIGIRASKGKYIARMDADDVMYPTRIEKQVEYLESNPKCVAIGGQIDIIDENSKITGHREYAIEDRDIKKNRFLFQPFAHPAVTLRKSTVEDIGLYPENMWKVEDVKFFLILSTKGEFYNLGETVLKYRMTFKTESQSKMIDHFRKTNEIRNWAIKELNIKPSFREYVIWNIQKIGVYVLSLFPSFVFMKAFEVFRRVVK</sequence>
<keyword evidence="1" id="KW-1133">Transmembrane helix</keyword>
<dbReference type="Proteomes" id="UP000033866">
    <property type="component" value="Unassembled WGS sequence"/>
</dbReference>
<evidence type="ECO:0000313" key="4">
    <source>
        <dbReference type="Proteomes" id="UP000033866"/>
    </source>
</evidence>
<dbReference type="Gene3D" id="3.90.550.10">
    <property type="entry name" value="Spore Coat Polysaccharide Biosynthesis Protein SpsA, Chain A"/>
    <property type="match status" value="1"/>
</dbReference>
<dbReference type="PANTHER" id="PTHR22916:SF3">
    <property type="entry name" value="UDP-GLCNAC:BETAGAL BETA-1,3-N-ACETYLGLUCOSAMINYLTRANSFERASE-LIKE PROTEIN 1"/>
    <property type="match status" value="1"/>
</dbReference>